<dbReference type="AlphaFoldDB" id="A0A8K0XJC3"/>
<reference evidence="4" key="1">
    <citation type="journal article" date="2021" name="New Phytol.">
        <title>Evolutionary innovations through gain and loss of genes in the ectomycorrhizal Boletales.</title>
        <authorList>
            <person name="Wu G."/>
            <person name="Miyauchi S."/>
            <person name="Morin E."/>
            <person name="Kuo A."/>
            <person name="Drula E."/>
            <person name="Varga T."/>
            <person name="Kohler A."/>
            <person name="Feng B."/>
            <person name="Cao Y."/>
            <person name="Lipzen A."/>
            <person name="Daum C."/>
            <person name="Hundley H."/>
            <person name="Pangilinan J."/>
            <person name="Johnson J."/>
            <person name="Barry K."/>
            <person name="LaButti K."/>
            <person name="Ng V."/>
            <person name="Ahrendt S."/>
            <person name="Min B."/>
            <person name="Choi I.G."/>
            <person name="Park H."/>
            <person name="Plett J.M."/>
            <person name="Magnuson J."/>
            <person name="Spatafora J.W."/>
            <person name="Nagy L.G."/>
            <person name="Henrissat B."/>
            <person name="Grigoriev I.V."/>
            <person name="Yang Z.L."/>
            <person name="Xu J."/>
            <person name="Martin F.M."/>
        </authorList>
    </citation>
    <scope>NUCLEOTIDE SEQUENCE</scope>
    <source>
        <strain evidence="4">KKN 215</strain>
    </source>
</reference>
<feature type="compositionally biased region" description="Polar residues" evidence="2">
    <location>
        <begin position="290"/>
        <end position="300"/>
    </location>
</feature>
<accession>A0A8K0XJC3</accession>
<dbReference type="PANTHER" id="PTHR48104:SF30">
    <property type="entry name" value="METACASPASE-1"/>
    <property type="match status" value="1"/>
</dbReference>
<organism evidence="4 5">
    <name type="scientific">Cristinia sonorae</name>
    <dbReference type="NCBI Taxonomy" id="1940300"/>
    <lineage>
        <taxon>Eukaryota</taxon>
        <taxon>Fungi</taxon>
        <taxon>Dikarya</taxon>
        <taxon>Basidiomycota</taxon>
        <taxon>Agaricomycotina</taxon>
        <taxon>Agaricomycetes</taxon>
        <taxon>Agaricomycetidae</taxon>
        <taxon>Agaricales</taxon>
        <taxon>Pleurotineae</taxon>
        <taxon>Stephanosporaceae</taxon>
        <taxon>Cristinia</taxon>
    </lineage>
</organism>
<gene>
    <name evidence="4" type="ORF">BXZ70DRAFT_775445</name>
</gene>
<feature type="compositionally biased region" description="Low complexity" evidence="2">
    <location>
        <begin position="278"/>
        <end position="289"/>
    </location>
</feature>
<feature type="domain" description="Peptidase C14 caspase" evidence="3">
    <location>
        <begin position="34"/>
        <end position="429"/>
    </location>
</feature>
<dbReference type="GO" id="GO:0005737">
    <property type="term" value="C:cytoplasm"/>
    <property type="evidence" value="ECO:0007669"/>
    <property type="project" value="TreeGrafter"/>
</dbReference>
<proteinExistence type="inferred from homology"/>
<feature type="compositionally biased region" description="Polar residues" evidence="2">
    <location>
        <begin position="1"/>
        <end position="11"/>
    </location>
</feature>
<keyword evidence="5" id="KW-1185">Reference proteome</keyword>
<dbReference type="InterPro" id="IPR050452">
    <property type="entry name" value="Metacaspase"/>
</dbReference>
<dbReference type="Pfam" id="PF00656">
    <property type="entry name" value="Peptidase_C14"/>
    <property type="match status" value="1"/>
</dbReference>
<dbReference type="InterPro" id="IPR011600">
    <property type="entry name" value="Pept_C14_caspase"/>
</dbReference>
<feature type="region of interest" description="Disordered" evidence="2">
    <location>
        <begin position="274"/>
        <end position="300"/>
    </location>
</feature>
<feature type="region of interest" description="Disordered" evidence="2">
    <location>
        <begin position="1"/>
        <end position="29"/>
    </location>
</feature>
<dbReference type="PANTHER" id="PTHR48104">
    <property type="entry name" value="METACASPASE-4"/>
    <property type="match status" value="1"/>
</dbReference>
<dbReference type="Proteomes" id="UP000813824">
    <property type="component" value="Unassembled WGS sequence"/>
</dbReference>
<comment type="caution">
    <text evidence="4">The sequence shown here is derived from an EMBL/GenBank/DDBJ whole genome shotgun (WGS) entry which is preliminary data.</text>
</comment>
<evidence type="ECO:0000313" key="5">
    <source>
        <dbReference type="Proteomes" id="UP000813824"/>
    </source>
</evidence>
<name>A0A8K0XJC3_9AGAR</name>
<evidence type="ECO:0000313" key="4">
    <source>
        <dbReference type="EMBL" id="KAH8070770.1"/>
    </source>
</evidence>
<dbReference type="GO" id="GO:0004197">
    <property type="term" value="F:cysteine-type endopeptidase activity"/>
    <property type="evidence" value="ECO:0007669"/>
    <property type="project" value="InterPro"/>
</dbReference>
<evidence type="ECO:0000259" key="3">
    <source>
        <dbReference type="Pfam" id="PF00656"/>
    </source>
</evidence>
<dbReference type="Gene3D" id="3.40.50.12660">
    <property type="match status" value="1"/>
</dbReference>
<dbReference type="OrthoDB" id="3223806at2759"/>
<dbReference type="GO" id="GO:0006508">
    <property type="term" value="P:proteolysis"/>
    <property type="evidence" value="ECO:0007669"/>
    <property type="project" value="InterPro"/>
</dbReference>
<evidence type="ECO:0000256" key="1">
    <source>
        <dbReference type="ARBA" id="ARBA00009005"/>
    </source>
</evidence>
<protein>
    <submittedName>
        <fullName evidence="4">Peptidase C14, caspase domain-containing protein</fullName>
    </submittedName>
</protein>
<dbReference type="EMBL" id="JAEVFJ010000082">
    <property type="protein sequence ID" value="KAH8070770.1"/>
    <property type="molecule type" value="Genomic_DNA"/>
</dbReference>
<evidence type="ECO:0000256" key="2">
    <source>
        <dbReference type="SAM" id="MobiDB-lite"/>
    </source>
</evidence>
<sequence>MAPCPISTSLPIQDAPMHPVRLSTPSPHPREPWKKALLIGINYDAGQVEGFGSLVTPQKDVENFKDLLISVYGFKEKDVVLMSDRKGIKAHLLPTKANILREIGRFVGGAREGDSFVFLYAGHSDQIPNTTGTEVDRMDEVILPLNHQGLDRKKYLIKDNVLKRRLVDPLPLGARLTAIFDSCHSGTLLDLKHYACNSFRAGFGMYLVNPSRSIAHDQAVTIVARASGSSIRMYERNEDGSRMRKNSIDLTTISPAGPTPTNTLQQQAVLNNAIRTASQSRSRSSSSSQHTSLPSKPHPQSMSFAEVASIIEHGAGKENKDVRWPLFVNTDTQQDTEYMRCDSPGPMTAEPAHMDNCHLNCLPSPTLKPMVLSLSACNDAQITFEDTEGEACSLIQAMIQVLREKPRPSIETLTSDIGKILKSAAKKRVEEYNRYRESVTRGYTDDKSTEDEHEMLMHMLKDQTPQIGSHKTLNRAATFALC</sequence>
<comment type="similarity">
    <text evidence="1">Belongs to the peptidase C14B family.</text>
</comment>